<dbReference type="PANTHER" id="PTHR34072">
    <property type="entry name" value="ENZYMATIC POLYPROTEIN-RELATED"/>
    <property type="match status" value="1"/>
</dbReference>
<evidence type="ECO:0000256" key="3">
    <source>
        <dbReference type="ARBA" id="ARBA00022722"/>
    </source>
</evidence>
<evidence type="ECO:0000256" key="5">
    <source>
        <dbReference type="ARBA" id="ARBA00022801"/>
    </source>
</evidence>
<evidence type="ECO:0000313" key="9">
    <source>
        <dbReference type="Proteomes" id="UP000257109"/>
    </source>
</evidence>
<gene>
    <name evidence="8" type="primary">pol</name>
    <name evidence="8" type="ORF">CR513_34197</name>
</gene>
<evidence type="ECO:0000256" key="6">
    <source>
        <dbReference type="ARBA" id="ARBA00022918"/>
    </source>
</evidence>
<keyword evidence="4" id="KW-0255">Endonuclease</keyword>
<dbReference type="SUPFAM" id="SSF56672">
    <property type="entry name" value="DNA/RNA polymerases"/>
    <property type="match status" value="1"/>
</dbReference>
<keyword evidence="2" id="KW-0548">Nucleotidyltransferase</keyword>
<keyword evidence="5" id="KW-0378">Hydrolase</keyword>
<dbReference type="Gene3D" id="3.30.70.270">
    <property type="match status" value="1"/>
</dbReference>
<evidence type="ECO:0000256" key="4">
    <source>
        <dbReference type="ARBA" id="ARBA00022759"/>
    </source>
</evidence>
<name>A0A371G2E9_MUCPR</name>
<evidence type="ECO:0000256" key="2">
    <source>
        <dbReference type="ARBA" id="ARBA00022695"/>
    </source>
</evidence>
<dbReference type="InterPro" id="IPR043128">
    <property type="entry name" value="Rev_trsase/Diguanyl_cyclase"/>
</dbReference>
<dbReference type="AlphaFoldDB" id="A0A371G2E9"/>
<dbReference type="CDD" id="cd09274">
    <property type="entry name" value="RNase_HI_RT_Ty3"/>
    <property type="match status" value="1"/>
</dbReference>
<keyword evidence="1" id="KW-0808">Transferase</keyword>
<keyword evidence="9" id="KW-1185">Reference proteome</keyword>
<evidence type="ECO:0000259" key="7">
    <source>
        <dbReference type="Pfam" id="PF17917"/>
    </source>
</evidence>
<protein>
    <submittedName>
        <fullName evidence="8">Retrovirus-related Pol polyprotein from transposon 17.6</fullName>
    </submittedName>
</protein>
<evidence type="ECO:0000256" key="1">
    <source>
        <dbReference type="ARBA" id="ARBA00022679"/>
    </source>
</evidence>
<dbReference type="PANTHER" id="PTHR34072:SF57">
    <property type="entry name" value="RNA-DIRECTED DNA POLYMERASE"/>
    <property type="match status" value="1"/>
</dbReference>
<dbReference type="InterPro" id="IPR043502">
    <property type="entry name" value="DNA/RNA_pol_sf"/>
</dbReference>
<keyword evidence="3" id="KW-0540">Nuclease</keyword>
<dbReference type="GO" id="GO:0004519">
    <property type="term" value="F:endonuclease activity"/>
    <property type="evidence" value="ECO:0007669"/>
    <property type="project" value="UniProtKB-KW"/>
</dbReference>
<accession>A0A371G2E9</accession>
<proteinExistence type="predicted"/>
<feature type="non-terminal residue" evidence="8">
    <location>
        <position position="1"/>
    </location>
</feature>
<dbReference type="GO" id="GO:0003964">
    <property type="term" value="F:RNA-directed DNA polymerase activity"/>
    <property type="evidence" value="ECO:0007669"/>
    <property type="project" value="UniProtKB-KW"/>
</dbReference>
<dbReference type="GO" id="GO:0016787">
    <property type="term" value="F:hydrolase activity"/>
    <property type="evidence" value="ECO:0007669"/>
    <property type="project" value="UniProtKB-KW"/>
</dbReference>
<organism evidence="8 9">
    <name type="scientific">Mucuna pruriens</name>
    <name type="common">Velvet bean</name>
    <name type="synonym">Dolichos pruriens</name>
    <dbReference type="NCBI Taxonomy" id="157652"/>
    <lineage>
        <taxon>Eukaryota</taxon>
        <taxon>Viridiplantae</taxon>
        <taxon>Streptophyta</taxon>
        <taxon>Embryophyta</taxon>
        <taxon>Tracheophyta</taxon>
        <taxon>Spermatophyta</taxon>
        <taxon>Magnoliopsida</taxon>
        <taxon>eudicotyledons</taxon>
        <taxon>Gunneridae</taxon>
        <taxon>Pentapetalae</taxon>
        <taxon>rosids</taxon>
        <taxon>fabids</taxon>
        <taxon>Fabales</taxon>
        <taxon>Fabaceae</taxon>
        <taxon>Papilionoideae</taxon>
        <taxon>50 kb inversion clade</taxon>
        <taxon>NPAAA clade</taxon>
        <taxon>indigoferoid/millettioid clade</taxon>
        <taxon>Phaseoleae</taxon>
        <taxon>Mucuna</taxon>
    </lineage>
</organism>
<dbReference type="Proteomes" id="UP000257109">
    <property type="component" value="Unassembled WGS sequence"/>
</dbReference>
<comment type="caution">
    <text evidence="8">The sequence shown here is derived from an EMBL/GenBank/DDBJ whole genome shotgun (WGS) entry which is preliminary data.</text>
</comment>
<reference evidence="8" key="1">
    <citation type="submission" date="2018-05" db="EMBL/GenBank/DDBJ databases">
        <title>Draft genome of Mucuna pruriens seed.</title>
        <authorList>
            <person name="Nnadi N.E."/>
            <person name="Vos R."/>
            <person name="Hasami M.H."/>
            <person name="Devisetty U.K."/>
            <person name="Aguiy J.C."/>
        </authorList>
    </citation>
    <scope>NUCLEOTIDE SEQUENCE [LARGE SCALE GENOMIC DNA]</scope>
    <source>
        <strain evidence="8">JCA_2017</strain>
    </source>
</reference>
<dbReference type="OrthoDB" id="532959at2759"/>
<feature type="domain" description="Reverse transcriptase RNase H-like" evidence="7">
    <location>
        <begin position="174"/>
        <end position="258"/>
    </location>
</feature>
<dbReference type="InterPro" id="IPR041373">
    <property type="entry name" value="RT_RNaseH"/>
</dbReference>
<sequence>MKLVVARIIYLISDNNRSVLLQEDKPCDLQNHFPFPFIDQILERLINIRPPSPVRLEPLLKQGCRSACATPQAPSRGSCMEVFMDDFTMYDPSFDACLETLSRVLDRCIKTNLVLNFEKCHFMVTEGIVLGHLVSNKGIKVDKAKIDIISFLSHPAFELKKRLTTTPILQALDWKLNFELMCDASNLALGHSYVIAYASHTLDSSQANYTTTEKELLAIVFALDKFCSYLLDSKIIVFSDHATLKFLLKKPDAKQRLTH</sequence>
<evidence type="ECO:0000313" key="8">
    <source>
        <dbReference type="EMBL" id="RDX84708.1"/>
    </source>
</evidence>
<dbReference type="EMBL" id="QJKJ01006970">
    <property type="protein sequence ID" value="RDX84708.1"/>
    <property type="molecule type" value="Genomic_DNA"/>
</dbReference>
<dbReference type="Pfam" id="PF17917">
    <property type="entry name" value="RT_RNaseH"/>
    <property type="match status" value="1"/>
</dbReference>
<keyword evidence="6" id="KW-0695">RNA-directed DNA polymerase</keyword>